<sequence length="246" mass="26707">MVGLMGAPPALAPHRTEMPPIGRVVFHHAEVDEDAILGATLPRLRLNGGDVHRRGGPGAVAVGEDEPHRLRDFARVVHPHLELDEGHVRRLHHVGDDVFQIARTSDDPFGHVRRPGVHGNALQAQMYPEEHRGAQGRGEAEPWTKMERGAVVLDSLLPPGSRTVVVAGELDDVGFFGELVHRDVTASQTKLIEDCILDLLRPTTARKAGCPWHKGGAVPVLLLAEDVEGGSDVDRVLIRPGTWVAE</sequence>
<organism evidence="1">
    <name type="scientific">Arundo donax</name>
    <name type="common">Giant reed</name>
    <name type="synonym">Donax arundinaceus</name>
    <dbReference type="NCBI Taxonomy" id="35708"/>
    <lineage>
        <taxon>Eukaryota</taxon>
        <taxon>Viridiplantae</taxon>
        <taxon>Streptophyta</taxon>
        <taxon>Embryophyta</taxon>
        <taxon>Tracheophyta</taxon>
        <taxon>Spermatophyta</taxon>
        <taxon>Magnoliopsida</taxon>
        <taxon>Liliopsida</taxon>
        <taxon>Poales</taxon>
        <taxon>Poaceae</taxon>
        <taxon>PACMAD clade</taxon>
        <taxon>Arundinoideae</taxon>
        <taxon>Arundineae</taxon>
        <taxon>Arundo</taxon>
    </lineage>
</organism>
<accession>A0A0A9FHG4</accession>
<evidence type="ECO:0000313" key="1">
    <source>
        <dbReference type="EMBL" id="JAE09556.1"/>
    </source>
</evidence>
<reference evidence="1" key="2">
    <citation type="journal article" date="2015" name="Data Brief">
        <title>Shoot transcriptome of the giant reed, Arundo donax.</title>
        <authorList>
            <person name="Barrero R.A."/>
            <person name="Guerrero F.D."/>
            <person name="Moolhuijzen P."/>
            <person name="Goolsby J.A."/>
            <person name="Tidwell J."/>
            <person name="Bellgard S.E."/>
            <person name="Bellgard M.I."/>
        </authorList>
    </citation>
    <scope>NUCLEOTIDE SEQUENCE</scope>
    <source>
        <tissue evidence="1">Shoot tissue taken approximately 20 cm above the soil surface</tissue>
    </source>
</reference>
<dbReference type="EMBL" id="GBRH01188340">
    <property type="protein sequence ID" value="JAE09556.1"/>
    <property type="molecule type" value="Transcribed_RNA"/>
</dbReference>
<reference evidence="1" key="1">
    <citation type="submission" date="2014-09" db="EMBL/GenBank/DDBJ databases">
        <authorList>
            <person name="Magalhaes I.L.F."/>
            <person name="Oliveira U."/>
            <person name="Santos F.R."/>
            <person name="Vidigal T.H.D.A."/>
            <person name="Brescovit A.D."/>
            <person name="Santos A.J."/>
        </authorList>
    </citation>
    <scope>NUCLEOTIDE SEQUENCE</scope>
    <source>
        <tissue evidence="1">Shoot tissue taken approximately 20 cm above the soil surface</tissue>
    </source>
</reference>
<dbReference type="AlphaFoldDB" id="A0A0A9FHG4"/>
<name>A0A0A9FHG4_ARUDO</name>
<proteinExistence type="predicted"/>
<protein>
    <submittedName>
        <fullName evidence="1">Uncharacterized protein</fullName>
    </submittedName>
</protein>